<dbReference type="GO" id="GO:0005886">
    <property type="term" value="C:plasma membrane"/>
    <property type="evidence" value="ECO:0007669"/>
    <property type="project" value="UniProtKB-SubCell"/>
</dbReference>
<dbReference type="NCBIfam" id="TIGR00229">
    <property type="entry name" value="sensory_box"/>
    <property type="match status" value="1"/>
</dbReference>
<organism evidence="11 12">
    <name type="scientific">Halomonas urumqiensis</name>
    <dbReference type="NCBI Taxonomy" id="1684789"/>
    <lineage>
        <taxon>Bacteria</taxon>
        <taxon>Pseudomonadati</taxon>
        <taxon>Pseudomonadota</taxon>
        <taxon>Gammaproteobacteria</taxon>
        <taxon>Oceanospirillales</taxon>
        <taxon>Halomonadaceae</taxon>
        <taxon>Halomonas</taxon>
    </lineage>
</organism>
<dbReference type="PANTHER" id="PTHR44757">
    <property type="entry name" value="DIGUANYLATE CYCLASE DGCP"/>
    <property type="match status" value="1"/>
</dbReference>
<dbReference type="InterPro" id="IPR043128">
    <property type="entry name" value="Rev_trsase/Diguanyl_cyclase"/>
</dbReference>
<dbReference type="InterPro" id="IPR000160">
    <property type="entry name" value="GGDEF_dom"/>
</dbReference>
<name>A0A2N7UMM7_9GAMM</name>
<evidence type="ECO:0000256" key="3">
    <source>
        <dbReference type="ARBA" id="ARBA00022475"/>
    </source>
</evidence>
<feature type="domain" description="GGDEF" evidence="10">
    <location>
        <begin position="554"/>
        <end position="687"/>
    </location>
</feature>
<dbReference type="PROSITE" id="PS50112">
    <property type="entry name" value="PAS"/>
    <property type="match status" value="1"/>
</dbReference>
<evidence type="ECO:0000256" key="4">
    <source>
        <dbReference type="ARBA" id="ARBA00022692"/>
    </source>
</evidence>
<dbReference type="SMART" id="SM00086">
    <property type="entry name" value="PAC"/>
    <property type="match status" value="1"/>
</dbReference>
<dbReference type="GO" id="GO:0003824">
    <property type="term" value="F:catalytic activity"/>
    <property type="evidence" value="ECO:0007669"/>
    <property type="project" value="UniProtKB-ARBA"/>
</dbReference>
<dbReference type="CDD" id="cd01949">
    <property type="entry name" value="GGDEF"/>
    <property type="match status" value="1"/>
</dbReference>
<dbReference type="NCBIfam" id="TIGR00254">
    <property type="entry name" value="GGDEF"/>
    <property type="match status" value="1"/>
</dbReference>
<keyword evidence="7" id="KW-0175">Coiled coil</keyword>
<dbReference type="CDD" id="cd12914">
    <property type="entry name" value="PDC1_DGC_like"/>
    <property type="match status" value="1"/>
</dbReference>
<dbReference type="SMART" id="SM00267">
    <property type="entry name" value="GGDEF"/>
    <property type="match status" value="1"/>
</dbReference>
<comment type="subcellular location">
    <subcellularLocation>
        <location evidence="2">Cell membrane</location>
        <topology evidence="2">Multi-pass membrane protein</topology>
    </subcellularLocation>
</comment>
<evidence type="ECO:0000259" key="9">
    <source>
        <dbReference type="PROSITE" id="PS50112"/>
    </source>
</evidence>
<dbReference type="SMART" id="SM00091">
    <property type="entry name" value="PAS"/>
    <property type="match status" value="2"/>
</dbReference>
<evidence type="ECO:0000256" key="8">
    <source>
        <dbReference type="SAM" id="Phobius"/>
    </source>
</evidence>
<sequence length="694" mass="77341">MSGLHWHLVPLAGSMFIMTTHSKVGELGLGSRFLGLLSRPLSFPLVTLRGRLLLGAAALWGVLCVTLLTLGWQAGYILVDETNRQHLRYESELIHNAITDQVSERLQALERLAQTTPEPTTGSLAAAHANALEPLFEGLVMFDRDSRVVDAWPAAGERVGATVADRDYAHFMHAFQHPHVSEPFIGRISGEPLVMMLVPLHDASGRYTGFLGGLVNINESRLFKGFNRLRLGENGYVTITTAAGQRLYHPNQRQASIEVSDDFAPELERALYGWQGETVETTASGERVLVAYRQIWLADWIVGVHLPQAQAEAPLVAGMQRITYLAWWGLGLVLPVVGALIWLALRPLTRLAEQVHELQGHQRHLIEIPTRMPELRRVIDVINEAEEDRRAYLRDLTEREALLRGTLAASPQGMFVTDDLGHLSFVNDALSKVLDITGPHSLDTWTDRIHPEDRPAVLEAWQHSHAQRGDFVRQFRFQGPEGQQRWLDVQAGAIHVDGEFIGIVGAVRDITQHRHDDAMRRWEAEHDPLTGLLNRRGLTRRLEEALVEWQKVGTRTAVLLFDLDHFKPINDQGGHALGDRMLQQIADTVRTLVRSSDHAARPGGDEFTVLLNGCSPEQALTLANVLRERIASRHVDQEGQRWSVTASIGISHFQPGDHAIDDILARADAASYRAKKAGRNRVVSDNEVSSSSQI</sequence>
<dbReference type="InterPro" id="IPR000014">
    <property type="entry name" value="PAS"/>
</dbReference>
<dbReference type="InterPro" id="IPR013655">
    <property type="entry name" value="PAS_fold_3"/>
</dbReference>
<evidence type="ECO:0000256" key="5">
    <source>
        <dbReference type="ARBA" id="ARBA00022989"/>
    </source>
</evidence>
<proteinExistence type="predicted"/>
<gene>
    <name evidence="11" type="ORF">C1H70_04595</name>
</gene>
<dbReference type="Pfam" id="PF08447">
    <property type="entry name" value="PAS_3"/>
    <property type="match status" value="1"/>
</dbReference>
<keyword evidence="6 8" id="KW-0472">Membrane</keyword>
<comment type="cofactor">
    <cofactor evidence="1">
        <name>Mg(2+)</name>
        <dbReference type="ChEBI" id="CHEBI:18420"/>
    </cofactor>
</comment>
<evidence type="ECO:0000313" key="11">
    <source>
        <dbReference type="EMBL" id="PMR81678.1"/>
    </source>
</evidence>
<feature type="transmembrane region" description="Helical" evidence="8">
    <location>
        <begin position="52"/>
        <end position="79"/>
    </location>
</feature>
<evidence type="ECO:0000256" key="1">
    <source>
        <dbReference type="ARBA" id="ARBA00001946"/>
    </source>
</evidence>
<keyword evidence="5 8" id="KW-1133">Transmembrane helix</keyword>
<dbReference type="InterPro" id="IPR029787">
    <property type="entry name" value="Nucleotide_cyclase"/>
</dbReference>
<dbReference type="PANTHER" id="PTHR44757:SF2">
    <property type="entry name" value="BIOFILM ARCHITECTURE MAINTENANCE PROTEIN MBAA"/>
    <property type="match status" value="1"/>
</dbReference>
<reference evidence="11 12" key="1">
    <citation type="submission" date="2018-01" db="EMBL/GenBank/DDBJ databases">
        <title>Halomonas endophytica sp. nov., isolated from storage liquid in the stems of Populus euphratica.</title>
        <authorList>
            <person name="Chen C."/>
        </authorList>
    </citation>
    <scope>NUCLEOTIDE SEQUENCE [LARGE SCALE GENOMIC DNA]</scope>
    <source>
        <strain evidence="11 12">BZ-SZ-XJ27</strain>
    </source>
</reference>
<dbReference type="InterPro" id="IPR035965">
    <property type="entry name" value="PAS-like_dom_sf"/>
</dbReference>
<evidence type="ECO:0000256" key="6">
    <source>
        <dbReference type="ARBA" id="ARBA00023136"/>
    </source>
</evidence>
<dbReference type="CDD" id="cd18774">
    <property type="entry name" value="PDC2_HK_sensor"/>
    <property type="match status" value="1"/>
</dbReference>
<dbReference type="AlphaFoldDB" id="A0A2N7UMM7"/>
<evidence type="ECO:0000256" key="7">
    <source>
        <dbReference type="SAM" id="Coils"/>
    </source>
</evidence>
<dbReference type="Gene3D" id="3.30.450.20">
    <property type="entry name" value="PAS domain"/>
    <property type="match status" value="2"/>
</dbReference>
<dbReference type="EMBL" id="PNRG01000008">
    <property type="protein sequence ID" value="PMR81678.1"/>
    <property type="molecule type" value="Genomic_DNA"/>
</dbReference>
<protein>
    <submittedName>
        <fullName evidence="11">Diguanylate cyclase</fullName>
    </submittedName>
</protein>
<dbReference type="PROSITE" id="PS50887">
    <property type="entry name" value="GGDEF"/>
    <property type="match status" value="1"/>
</dbReference>
<dbReference type="Gene3D" id="3.30.70.270">
    <property type="match status" value="1"/>
</dbReference>
<evidence type="ECO:0000256" key="2">
    <source>
        <dbReference type="ARBA" id="ARBA00004651"/>
    </source>
</evidence>
<keyword evidence="12" id="KW-1185">Reference proteome</keyword>
<dbReference type="Pfam" id="PF00990">
    <property type="entry name" value="GGDEF"/>
    <property type="match status" value="1"/>
</dbReference>
<accession>A0A2N7UMM7</accession>
<comment type="caution">
    <text evidence="11">The sequence shown here is derived from an EMBL/GenBank/DDBJ whole genome shotgun (WGS) entry which is preliminary data.</text>
</comment>
<feature type="domain" description="PAS" evidence="9">
    <location>
        <begin position="399"/>
        <end position="470"/>
    </location>
</feature>
<evidence type="ECO:0000259" key="10">
    <source>
        <dbReference type="PROSITE" id="PS50887"/>
    </source>
</evidence>
<feature type="coiled-coil region" evidence="7">
    <location>
        <begin position="375"/>
        <end position="402"/>
    </location>
</feature>
<dbReference type="InterPro" id="IPR052155">
    <property type="entry name" value="Biofilm_reg_signaling"/>
</dbReference>
<keyword evidence="3" id="KW-1003">Cell membrane</keyword>
<dbReference type="InterPro" id="IPR033479">
    <property type="entry name" value="dCache_1"/>
</dbReference>
<dbReference type="InterPro" id="IPR001610">
    <property type="entry name" value="PAC"/>
</dbReference>
<dbReference type="FunFam" id="3.30.70.270:FF:000001">
    <property type="entry name" value="Diguanylate cyclase domain protein"/>
    <property type="match status" value="1"/>
</dbReference>
<dbReference type="CDD" id="cd00130">
    <property type="entry name" value="PAS"/>
    <property type="match status" value="1"/>
</dbReference>
<dbReference type="Proteomes" id="UP000235547">
    <property type="component" value="Unassembled WGS sequence"/>
</dbReference>
<dbReference type="Pfam" id="PF02743">
    <property type="entry name" value="dCache_1"/>
    <property type="match status" value="1"/>
</dbReference>
<dbReference type="SUPFAM" id="SSF55073">
    <property type="entry name" value="Nucleotide cyclase"/>
    <property type="match status" value="1"/>
</dbReference>
<feature type="transmembrane region" description="Helical" evidence="8">
    <location>
        <begin position="325"/>
        <end position="345"/>
    </location>
</feature>
<keyword evidence="4 8" id="KW-0812">Transmembrane</keyword>
<evidence type="ECO:0000313" key="12">
    <source>
        <dbReference type="Proteomes" id="UP000235547"/>
    </source>
</evidence>
<dbReference type="SUPFAM" id="SSF55785">
    <property type="entry name" value="PYP-like sensor domain (PAS domain)"/>
    <property type="match status" value="1"/>
</dbReference>